<evidence type="ECO:0000313" key="3">
    <source>
        <dbReference type="Proteomes" id="UP000215086"/>
    </source>
</evidence>
<protein>
    <submittedName>
        <fullName evidence="2">Uncharacterized protein</fullName>
    </submittedName>
</protein>
<feature type="region of interest" description="Disordered" evidence="1">
    <location>
        <begin position="792"/>
        <end position="825"/>
    </location>
</feature>
<feature type="compositionally biased region" description="Basic and acidic residues" evidence="1">
    <location>
        <begin position="132"/>
        <end position="152"/>
    </location>
</feature>
<reference evidence="2 3" key="1">
    <citation type="journal article" name="Front. Microbiol.">
        <title>Sugar Metabolism of the First Thermophilic Planctomycete Thermogutta terrifontis: Comparative Genomic and Transcriptomic Approaches.</title>
        <authorList>
            <person name="Elcheninov A.G."/>
            <person name="Menzel P."/>
            <person name="Gudbergsdottir S.R."/>
            <person name="Slesarev A.I."/>
            <person name="Kadnikov V.V."/>
            <person name="Krogh A."/>
            <person name="Bonch-Osmolovskaya E.A."/>
            <person name="Peng X."/>
            <person name="Kublanov I.V."/>
        </authorList>
    </citation>
    <scope>NUCLEOTIDE SEQUENCE [LARGE SCALE GENOMIC DNA]</scope>
    <source>
        <strain evidence="2 3">R1</strain>
    </source>
</reference>
<evidence type="ECO:0000256" key="1">
    <source>
        <dbReference type="SAM" id="MobiDB-lite"/>
    </source>
</evidence>
<dbReference type="Proteomes" id="UP000215086">
    <property type="component" value="Chromosome"/>
</dbReference>
<accession>A0A286RAR7</accession>
<organism evidence="2 3">
    <name type="scientific">Thermogutta terrifontis</name>
    <dbReference type="NCBI Taxonomy" id="1331910"/>
    <lineage>
        <taxon>Bacteria</taxon>
        <taxon>Pseudomonadati</taxon>
        <taxon>Planctomycetota</taxon>
        <taxon>Planctomycetia</taxon>
        <taxon>Pirellulales</taxon>
        <taxon>Thermoguttaceae</taxon>
        <taxon>Thermogutta</taxon>
    </lineage>
</organism>
<dbReference type="RefSeq" id="WP_095413790.1">
    <property type="nucleotide sequence ID" value="NZ_CP018477.1"/>
</dbReference>
<proteinExistence type="predicted"/>
<keyword evidence="3" id="KW-1185">Reference proteome</keyword>
<sequence>MKLKCLDMVKWCTVLGFFGVCGMSGIGLVLAGPGDGKDFQPDSRAAAVEVTSLDLAVFADDPDKMEGPELDLGSGSGSAGAPPGAEANEIPGSANPARQEAKSEPSEGSAADKQNMSPPSGAETEGPSAEPKAPRPKESAESVSPKKDREGEPSPQKGNAPKIDPSAVGHPLASGIVKLLAPETVGQMHSTGVDSRFQQFLSYTASRLAATRGVYTGNEINGLARLSWFDHLLREPLRVPQEAEEFTRYLHAGALSDRAAGLRFLLRTARARMDVPPSTIELDEHSNDPVEFLQRTLVQAYNLYAQTVKPLSQAEFTELARRINYVMTTNTVVGHTVNDRGSARRLVQLLEKMDRAAQWDMAEVLAGLNDRLFLESLRQALGGSAGHGTQTAVPGVSGTVVRKIETSVGTIVVGGTGINEYRLEEMKGVVAIVDLGGDDVYWEGTVSVDRPLLLILDYSGNDRYQGKLPGIQGAAILGGSLLIDLAGNDIYWAQDVAQGSTLGGVGILVDWAGNDQYLGLRRVQGQAIGGVGVLIDREGQDDYHAAMWAQGFGGPLGFGLIDDLAGDDHYYVGGRWYDSYPETPGYEGWGQGVGSGIRGAANGGIGVLLEGAGDDTYEFDYFGQGGGYWLAIGFARDFAGNDRRLGATLKAYDGSARTQQRFQRFGNGWGCHMGVGALIDDGGDDEYHGSIMGTGFGWDLSVGYLLELSGDDHYLARVGGVQGQGAQASLGVLYDFEGADEYSGTSQGYASSAITYHPYPTCGGNFSFVVDYGGMDRYGSGAKNNAITRRGTGGFIVDRPKEEELQAAQVESSDSRDTLSAGNSR</sequence>
<gene>
    <name evidence="2" type="ORF">THTE_0462</name>
</gene>
<dbReference type="OrthoDB" id="9758917at2"/>
<name>A0A286RAR7_9BACT</name>
<dbReference type="AlphaFoldDB" id="A0A286RAR7"/>
<feature type="region of interest" description="Disordered" evidence="1">
    <location>
        <begin position="59"/>
        <end position="169"/>
    </location>
</feature>
<dbReference type="EMBL" id="CP018477">
    <property type="protein sequence ID" value="ASV73064.1"/>
    <property type="molecule type" value="Genomic_DNA"/>
</dbReference>
<dbReference type="KEGG" id="ttf:THTE_0462"/>
<evidence type="ECO:0000313" key="2">
    <source>
        <dbReference type="EMBL" id="ASV73064.1"/>
    </source>
</evidence>